<name>A0A1E5VE14_9POAL</name>
<dbReference type="SUPFAM" id="SSF52540">
    <property type="entry name" value="P-loop containing nucleoside triphosphate hydrolases"/>
    <property type="match status" value="2"/>
</dbReference>
<dbReference type="InterPro" id="IPR041118">
    <property type="entry name" value="Rx_N"/>
</dbReference>
<evidence type="ECO:0000259" key="10">
    <source>
        <dbReference type="Pfam" id="PF23598"/>
    </source>
</evidence>
<dbReference type="InterPro" id="IPR032675">
    <property type="entry name" value="LRR_dom_sf"/>
</dbReference>
<evidence type="ECO:0000259" key="7">
    <source>
        <dbReference type="Pfam" id="PF00931"/>
    </source>
</evidence>
<dbReference type="AlphaFoldDB" id="A0A1E5VE14"/>
<evidence type="ECO:0000256" key="2">
    <source>
        <dbReference type="ARBA" id="ARBA00022614"/>
    </source>
</evidence>
<evidence type="ECO:0000256" key="1">
    <source>
        <dbReference type="ARBA" id="ARBA00008894"/>
    </source>
</evidence>
<organism evidence="11 12">
    <name type="scientific">Dichanthelium oligosanthes</name>
    <dbReference type="NCBI Taxonomy" id="888268"/>
    <lineage>
        <taxon>Eukaryota</taxon>
        <taxon>Viridiplantae</taxon>
        <taxon>Streptophyta</taxon>
        <taxon>Embryophyta</taxon>
        <taxon>Tracheophyta</taxon>
        <taxon>Spermatophyta</taxon>
        <taxon>Magnoliopsida</taxon>
        <taxon>Liliopsida</taxon>
        <taxon>Poales</taxon>
        <taxon>Poaceae</taxon>
        <taxon>PACMAD clade</taxon>
        <taxon>Panicoideae</taxon>
        <taxon>Panicodae</taxon>
        <taxon>Paniceae</taxon>
        <taxon>Dichantheliinae</taxon>
        <taxon>Dichanthelium</taxon>
    </lineage>
</organism>
<dbReference type="InterPro" id="IPR002182">
    <property type="entry name" value="NB-ARC"/>
</dbReference>
<feature type="domain" description="Disease resistance R13L4/SHOC-2-like LRR" evidence="10">
    <location>
        <begin position="809"/>
        <end position="1061"/>
    </location>
</feature>
<feature type="domain" description="NB-ARC" evidence="7">
    <location>
        <begin position="176"/>
        <end position="355"/>
    </location>
</feature>
<dbReference type="Gene3D" id="3.40.50.300">
    <property type="entry name" value="P-loop containing nucleotide triphosphate hydrolases"/>
    <property type="match status" value="2"/>
</dbReference>
<dbReference type="Gene3D" id="3.80.10.10">
    <property type="entry name" value="Ribonuclease Inhibitor"/>
    <property type="match status" value="1"/>
</dbReference>
<dbReference type="GO" id="GO:0098542">
    <property type="term" value="P:defense response to other organism"/>
    <property type="evidence" value="ECO:0007669"/>
    <property type="project" value="TreeGrafter"/>
</dbReference>
<proteinExistence type="inferred from homology"/>
<dbReference type="PRINTS" id="PR00364">
    <property type="entry name" value="DISEASERSIST"/>
</dbReference>
<dbReference type="InterPro" id="IPR038005">
    <property type="entry name" value="RX-like_CC"/>
</dbReference>
<keyword evidence="12" id="KW-1185">Reference proteome</keyword>
<comment type="similarity">
    <text evidence="1">Belongs to the disease resistance NB-LRR family.</text>
</comment>
<dbReference type="CDD" id="cd14798">
    <property type="entry name" value="RX-CC_like"/>
    <property type="match status" value="1"/>
</dbReference>
<gene>
    <name evidence="11" type="ORF">BAE44_0015673</name>
</gene>
<evidence type="ECO:0008006" key="13">
    <source>
        <dbReference type="Google" id="ProtNLM"/>
    </source>
</evidence>
<evidence type="ECO:0000259" key="8">
    <source>
        <dbReference type="Pfam" id="PF18052"/>
    </source>
</evidence>
<dbReference type="PANTHER" id="PTHR23155">
    <property type="entry name" value="DISEASE RESISTANCE PROTEIN RP"/>
    <property type="match status" value="1"/>
</dbReference>
<dbReference type="Pfam" id="PF23559">
    <property type="entry name" value="WHD_DRP"/>
    <property type="match status" value="1"/>
</dbReference>
<sequence>MAKSVVDGALTKAQAAIEEEAKLRQSAARNLVFITGEFQMMQSFLNVADGERLRNIVVRTWVRQIRDLAYDVEDCIDFVIHLDKRNRWWLRLLQPMRWVVPRCLPPLQLDEAVDELERLKTRVEDVSTRNSRYSLISDSGSKPAAAEQQPAAGDVVCATAFDRLIVAAGTRKASLTQLLTKRESGELRVISVWGSGGGDLGVTPIVWDAYIDEETCKSFACRAWVKLRRPFNPQEFVKSLTAQFFANTCQEQAGAIVALDVQKKMEAKQGDLLAEFAKLVNEKRFLVVLEDLSTMEEWNAITTFFPKGNKGSVIVVSTLHFEVASLSVGHPYRVLHLNQLSAQHSVYAFYKMVSQHHGDKGKKIEDPVARDSKIKEAANKWMQKHPLVGRESEIKDLEQRVAIASARSYQVMSVWGIAGVGKSALLKFVFCERIRNCKLYKKYAWVDISHPFNLWDFARSLLLSFDSEDIQNMWTAADKDTMGSKNPIVECRKILQRNDQKYLIVIDGLRSPKEWDLIQTELLSGCNPRTVIVVIVSEESFATHCRGPKGPFKYNVKGLEPEAAFHLFKEFSIFYTNFQRVVPTNVNLKYFEQQVSKKKLSPAEEKVLRELVSRCGGLPKVIVEIAGLLAKVTVKWMDRAHTINNKFMQELESNGEFGRLQGLFFWMQSYFRNCPDFLKPCIFYLSIFSPNQLIRRRRLVRRWIAEGYSRDSREESAEENGEKQFSDLLSLSIIQQPSSLGLGGTRMVSCQVNGFFREYIVSQRMEENLVFELDGRCALTTQRTGRHLVISKSWDRDRIVFNSIDFSRLRSLTVSGKWESFFISDSMKLLRVLDLEDALEVKYSDLEKIVKWFPRLKFLSLRGRTEICHLPSSVGDLRQLQTLDVRHTSIVTLPVNITKLHNLQYIRVGTTAPADYEPSALHRPLSRLSHYCRGRHLVGVEMPPGIGKLTALHTLGIVNISASGTKASLGDLKKLTQLRKLGVSGINKKNSAKFFAAISVLVHLESLSVRLDKDSEGCLEGIPLPLLSLRSLKLHGLADKLPAWSEQLTKLIKIDLEMANILKQTEEPATMKDVSSQGKTPKEIKTARQGVIMFLGMLPELCILRLRAKQFQDGELNLSVVTNGIEDTSYQKIKILEIACSSSSHVTFGSKTMKILEQLKVDCSSGSKYKFAGLESLLQLREVCLMKGSNDDTLKEDLEILLKEHERKPVVKKLE</sequence>
<dbReference type="GO" id="GO:0043531">
    <property type="term" value="F:ADP binding"/>
    <property type="evidence" value="ECO:0007669"/>
    <property type="project" value="InterPro"/>
</dbReference>
<reference evidence="11 12" key="1">
    <citation type="submission" date="2016-09" db="EMBL/GenBank/DDBJ databases">
        <title>The draft genome of Dichanthelium oligosanthes: A C3 panicoid grass species.</title>
        <authorList>
            <person name="Studer A.J."/>
            <person name="Schnable J.C."/>
            <person name="Brutnell T.P."/>
        </authorList>
    </citation>
    <scope>NUCLEOTIDE SEQUENCE [LARGE SCALE GENOMIC DNA]</scope>
    <source>
        <strain evidence="12">cv. Kellogg 1175</strain>
        <tissue evidence="11">Leaf</tissue>
    </source>
</reference>
<evidence type="ECO:0000259" key="9">
    <source>
        <dbReference type="Pfam" id="PF23559"/>
    </source>
</evidence>
<evidence type="ECO:0000256" key="3">
    <source>
        <dbReference type="ARBA" id="ARBA00022737"/>
    </source>
</evidence>
<comment type="caution">
    <text evidence="11">The sequence shown here is derived from an EMBL/GenBank/DDBJ whole genome shotgun (WGS) entry which is preliminary data.</text>
</comment>
<dbReference type="InterPro" id="IPR055414">
    <property type="entry name" value="LRR_R13L4/SHOC2-like"/>
</dbReference>
<dbReference type="InterPro" id="IPR027417">
    <property type="entry name" value="P-loop_NTPase"/>
</dbReference>
<keyword evidence="2" id="KW-0433">Leucine-rich repeat</keyword>
<evidence type="ECO:0000256" key="6">
    <source>
        <dbReference type="ARBA" id="ARBA00023054"/>
    </source>
</evidence>
<feature type="domain" description="Disease resistance protein winged helix" evidence="9">
    <location>
        <begin position="687"/>
        <end position="736"/>
    </location>
</feature>
<dbReference type="OrthoDB" id="693153at2759"/>
<protein>
    <recommendedName>
        <fullName evidence="13">Disease resistance protein RPM1</fullName>
    </recommendedName>
</protein>
<dbReference type="Pfam" id="PF23598">
    <property type="entry name" value="LRR_14"/>
    <property type="match status" value="1"/>
</dbReference>
<keyword evidence="4" id="KW-0547">Nucleotide-binding</keyword>
<dbReference type="Pfam" id="PF18052">
    <property type="entry name" value="Rx_N"/>
    <property type="match status" value="1"/>
</dbReference>
<dbReference type="PANTHER" id="PTHR23155:SF1135">
    <property type="entry name" value="OS08G0246300 PROTEIN"/>
    <property type="match status" value="1"/>
</dbReference>
<dbReference type="EMBL" id="LWDX02042865">
    <property type="protein sequence ID" value="OEL23307.1"/>
    <property type="molecule type" value="Genomic_DNA"/>
</dbReference>
<dbReference type="InterPro" id="IPR058922">
    <property type="entry name" value="WHD_DRP"/>
</dbReference>
<feature type="domain" description="Disease resistance N-terminal" evidence="8">
    <location>
        <begin position="5"/>
        <end position="87"/>
    </location>
</feature>
<feature type="domain" description="NB-ARC" evidence="7">
    <location>
        <begin position="406"/>
        <end position="571"/>
    </location>
</feature>
<accession>A0A1E5VE14</accession>
<evidence type="ECO:0000313" key="12">
    <source>
        <dbReference type="Proteomes" id="UP000095767"/>
    </source>
</evidence>
<keyword evidence="6" id="KW-0175">Coiled coil</keyword>
<dbReference type="Gene3D" id="1.20.5.4130">
    <property type="match status" value="1"/>
</dbReference>
<dbReference type="InterPro" id="IPR044974">
    <property type="entry name" value="Disease_R_plants"/>
</dbReference>
<dbReference type="Pfam" id="PF00931">
    <property type="entry name" value="NB-ARC"/>
    <property type="match status" value="2"/>
</dbReference>
<keyword evidence="3" id="KW-0677">Repeat</keyword>
<dbReference type="Proteomes" id="UP000095767">
    <property type="component" value="Unassembled WGS sequence"/>
</dbReference>
<evidence type="ECO:0000256" key="5">
    <source>
        <dbReference type="ARBA" id="ARBA00022821"/>
    </source>
</evidence>
<evidence type="ECO:0000313" key="11">
    <source>
        <dbReference type="EMBL" id="OEL23307.1"/>
    </source>
</evidence>
<dbReference type="SUPFAM" id="SSF52047">
    <property type="entry name" value="RNI-like"/>
    <property type="match status" value="1"/>
</dbReference>
<keyword evidence="5" id="KW-0611">Plant defense</keyword>
<evidence type="ECO:0000256" key="4">
    <source>
        <dbReference type="ARBA" id="ARBA00022741"/>
    </source>
</evidence>